<keyword evidence="3" id="KW-1185">Reference proteome</keyword>
<dbReference type="EMBL" id="JARJLM010000536">
    <property type="protein sequence ID" value="MDF3837795.1"/>
    <property type="molecule type" value="Genomic_DNA"/>
</dbReference>
<protein>
    <recommendedName>
        <fullName evidence="4">DUF5666 domain-containing protein</fullName>
    </recommendedName>
</protein>
<dbReference type="Proteomes" id="UP001216674">
    <property type="component" value="Unassembled WGS sequence"/>
</dbReference>
<gene>
    <name evidence="2" type="ORF">P3W85_33400</name>
</gene>
<reference evidence="2 3" key="1">
    <citation type="submission" date="2023-03" db="EMBL/GenBank/DDBJ databases">
        <title>Draft assemblies of triclosan tolerant bacteria isolated from returned activated sludge.</title>
        <authorList>
            <person name="Van Hamelsveld S."/>
        </authorList>
    </citation>
    <scope>NUCLEOTIDE SEQUENCE [LARGE SCALE GENOMIC DNA]</scope>
    <source>
        <strain evidence="2 3">GW210010_S58</strain>
    </source>
</reference>
<accession>A0ABT6AYU3</accession>
<keyword evidence="1" id="KW-0732">Signal</keyword>
<evidence type="ECO:0008006" key="4">
    <source>
        <dbReference type="Google" id="ProtNLM"/>
    </source>
</evidence>
<proteinExistence type="predicted"/>
<evidence type="ECO:0000256" key="1">
    <source>
        <dbReference type="SAM" id="SignalP"/>
    </source>
</evidence>
<sequence length="197" mass="21133">MPDRRPFSRALYALSLGAAVFFAPPSQAAPPVGVGMAEESVVSGRVIAIDPDSKAVLVEGPRGNVVELIGGAEARNFRRINKGDVVSLARRAVAVTTLEPLDSKDAPLMETVERTARAGEGAKPGFVREITTTVTAQITKVDARNRTVTFRTPRETLRTVNVRDPNINLDRIKTGRLARIVYREAVSVTVSVPASSS</sequence>
<comment type="caution">
    <text evidence="2">The sequence shown here is derived from an EMBL/GenBank/DDBJ whole genome shotgun (WGS) entry which is preliminary data.</text>
</comment>
<organism evidence="2 3">
    <name type="scientific">Cupriavidus basilensis</name>
    <dbReference type="NCBI Taxonomy" id="68895"/>
    <lineage>
        <taxon>Bacteria</taxon>
        <taxon>Pseudomonadati</taxon>
        <taxon>Pseudomonadota</taxon>
        <taxon>Betaproteobacteria</taxon>
        <taxon>Burkholderiales</taxon>
        <taxon>Burkholderiaceae</taxon>
        <taxon>Cupriavidus</taxon>
    </lineage>
</organism>
<evidence type="ECO:0000313" key="3">
    <source>
        <dbReference type="Proteomes" id="UP001216674"/>
    </source>
</evidence>
<name>A0ABT6AYU3_9BURK</name>
<feature type="chain" id="PRO_5047334345" description="DUF5666 domain-containing protein" evidence="1">
    <location>
        <begin position="29"/>
        <end position="197"/>
    </location>
</feature>
<evidence type="ECO:0000313" key="2">
    <source>
        <dbReference type="EMBL" id="MDF3837795.1"/>
    </source>
</evidence>
<feature type="signal peptide" evidence="1">
    <location>
        <begin position="1"/>
        <end position="28"/>
    </location>
</feature>
<dbReference type="RefSeq" id="WP_276267904.1">
    <property type="nucleotide sequence ID" value="NZ_JARJLM010000536.1"/>
</dbReference>